<sequence length="368" mass="39466">MSGRLPVTVLSGFLGAGKTTVLNHLLNHREGLRVAVIVNDMSEINIDAALVRDGGGALSRTEERLVEMTNGCICCTLRDDLLEEVDRLARAGRFDYLLIESSGISEPMPVAATFAFARDDGATLGDVARLDTMVTVVDAATFLPELRGGDELTARGLDQYEDDERTVSDLLMDQVEFADVLVRLGLDGDRWGIPVPGLGRAKHRAARERVEEVVELVGVAEYAHRPIGQCSGGEQQRLLIAQALIRRPSLLLLDEPLDSLDLPNQSAIAALLGRICHQEGVAVVMVAHDVNPILHHLDRVVYIAEGGAVAGTPGEVITSETLTRLYRTPVEVLRTSDGRLVVVGQPEAPAPHSDRHSEPGGGGGHVSG</sequence>
<keyword evidence="1" id="KW-0547">Nucleotide-binding</keyword>
<feature type="region of interest" description="Disordered" evidence="3">
    <location>
        <begin position="345"/>
        <end position="368"/>
    </location>
</feature>
<dbReference type="PROSITE" id="PS50893">
    <property type="entry name" value="ABC_TRANSPORTER_2"/>
    <property type="match status" value="1"/>
</dbReference>
<keyword evidence="2" id="KW-0067">ATP-binding</keyword>
<evidence type="ECO:0000256" key="1">
    <source>
        <dbReference type="ARBA" id="ARBA00022741"/>
    </source>
</evidence>
<dbReference type="GO" id="GO:0016887">
    <property type="term" value="F:ATP hydrolysis activity"/>
    <property type="evidence" value="ECO:0007669"/>
    <property type="project" value="InterPro"/>
</dbReference>
<gene>
    <name evidence="5" type="ORF">AB2U05_35675</name>
</gene>
<dbReference type="AlphaFoldDB" id="A0AB39TWL1"/>
<name>A0AB39TWL1_9ACTN</name>
<dbReference type="Pfam" id="PF00005">
    <property type="entry name" value="ABC_tran"/>
    <property type="match status" value="1"/>
</dbReference>
<proteinExistence type="predicted"/>
<dbReference type="PROSITE" id="PS00211">
    <property type="entry name" value="ABC_TRANSPORTER_1"/>
    <property type="match status" value="1"/>
</dbReference>
<dbReference type="InterPro" id="IPR003439">
    <property type="entry name" value="ABC_transporter-like_ATP-bd"/>
</dbReference>
<protein>
    <submittedName>
        <fullName evidence="5">GTP-binding protein</fullName>
    </submittedName>
</protein>
<feature type="domain" description="ABC transporter" evidence="4">
    <location>
        <begin position="63"/>
        <end position="330"/>
    </location>
</feature>
<dbReference type="InterPro" id="IPR027417">
    <property type="entry name" value="P-loop_NTPase"/>
</dbReference>
<feature type="compositionally biased region" description="Gly residues" evidence="3">
    <location>
        <begin position="359"/>
        <end position="368"/>
    </location>
</feature>
<accession>A0AB39TWL1</accession>
<dbReference type="Gene3D" id="3.40.50.300">
    <property type="entry name" value="P-loop containing nucleotide triphosphate hydrolases"/>
    <property type="match status" value="2"/>
</dbReference>
<dbReference type="CDD" id="cd03112">
    <property type="entry name" value="CobW-like"/>
    <property type="match status" value="1"/>
</dbReference>
<dbReference type="EMBL" id="CP163445">
    <property type="protein sequence ID" value="XDQ83474.1"/>
    <property type="molecule type" value="Genomic_DNA"/>
</dbReference>
<evidence type="ECO:0000313" key="5">
    <source>
        <dbReference type="EMBL" id="XDQ83474.1"/>
    </source>
</evidence>
<evidence type="ECO:0000256" key="2">
    <source>
        <dbReference type="ARBA" id="ARBA00022840"/>
    </source>
</evidence>
<dbReference type="RefSeq" id="WP_369185595.1">
    <property type="nucleotide sequence ID" value="NZ_CP163445.1"/>
</dbReference>
<dbReference type="InterPro" id="IPR003593">
    <property type="entry name" value="AAA+_ATPase"/>
</dbReference>
<dbReference type="PANTHER" id="PTHR43603:SF1">
    <property type="entry name" value="ZINC-REGULATED GTPASE METALLOPROTEIN ACTIVATOR 1"/>
    <property type="match status" value="1"/>
</dbReference>
<evidence type="ECO:0000259" key="4">
    <source>
        <dbReference type="PROSITE" id="PS50893"/>
    </source>
</evidence>
<dbReference type="InterPro" id="IPR051927">
    <property type="entry name" value="Zn_Chap_cDPG_Synth"/>
</dbReference>
<dbReference type="InterPro" id="IPR017871">
    <property type="entry name" value="ABC_transporter-like_CS"/>
</dbReference>
<dbReference type="SMART" id="SM00382">
    <property type="entry name" value="AAA"/>
    <property type="match status" value="1"/>
</dbReference>
<reference evidence="5" key="1">
    <citation type="submission" date="2024-07" db="EMBL/GenBank/DDBJ databases">
        <authorList>
            <person name="Yu S.T."/>
        </authorList>
    </citation>
    <scope>NUCLEOTIDE SEQUENCE</scope>
    <source>
        <strain evidence="5">Y1</strain>
    </source>
</reference>
<dbReference type="GO" id="GO:0005524">
    <property type="term" value="F:ATP binding"/>
    <property type="evidence" value="ECO:0007669"/>
    <property type="project" value="UniProtKB-KW"/>
</dbReference>
<dbReference type="PANTHER" id="PTHR43603">
    <property type="entry name" value="COBW DOMAIN-CONTAINING PROTEIN DDB_G0274527"/>
    <property type="match status" value="1"/>
</dbReference>
<dbReference type="SUPFAM" id="SSF52540">
    <property type="entry name" value="P-loop containing nucleoside triphosphate hydrolases"/>
    <property type="match status" value="2"/>
</dbReference>
<organism evidence="5">
    <name type="scientific">Streptomyces sp. Y1</name>
    <dbReference type="NCBI Taxonomy" id="3238634"/>
    <lineage>
        <taxon>Bacteria</taxon>
        <taxon>Bacillati</taxon>
        <taxon>Actinomycetota</taxon>
        <taxon>Actinomycetes</taxon>
        <taxon>Kitasatosporales</taxon>
        <taxon>Streptomycetaceae</taxon>
        <taxon>Streptomyces</taxon>
    </lineage>
</organism>
<dbReference type="Pfam" id="PF02492">
    <property type="entry name" value="cobW"/>
    <property type="match status" value="1"/>
</dbReference>
<dbReference type="InterPro" id="IPR003495">
    <property type="entry name" value="CobW/HypB/UreG_nucleotide-bd"/>
</dbReference>
<evidence type="ECO:0000256" key="3">
    <source>
        <dbReference type="SAM" id="MobiDB-lite"/>
    </source>
</evidence>